<accession>A0A5M9R6Y8</accession>
<feature type="signal peptide" evidence="1">
    <location>
        <begin position="1"/>
        <end position="19"/>
    </location>
</feature>
<organism evidence="2 3">
    <name type="scientific">Morganella psychrotolerans</name>
    <dbReference type="NCBI Taxonomy" id="368603"/>
    <lineage>
        <taxon>Bacteria</taxon>
        <taxon>Pseudomonadati</taxon>
        <taxon>Pseudomonadota</taxon>
        <taxon>Gammaproteobacteria</taxon>
        <taxon>Enterobacterales</taxon>
        <taxon>Morganellaceae</taxon>
        <taxon>Morganella</taxon>
    </lineage>
</organism>
<evidence type="ECO:0000256" key="1">
    <source>
        <dbReference type="SAM" id="SignalP"/>
    </source>
</evidence>
<sequence length="170" mass="19241">MKSFLLLTVLITASIPGIAGSSVWSESGNWGLYNSKPDKTFNPLDIEFYRDNFEQSAKYMISGFGKNNVANEFCIIGYEWSDKSRENKVNVIWKDNYIINWEKPVSNDSGTNYLHSLMNAKPKVNLKDNVVPYDKIGAQTAAWAEEGVKEIMDDCSIKGIRVQIKPFNTL</sequence>
<proteinExistence type="predicted"/>
<comment type="caution">
    <text evidence="2">The sequence shown here is derived from an EMBL/GenBank/DDBJ whole genome shotgun (WGS) entry which is preliminary data.</text>
</comment>
<dbReference type="OrthoDB" id="6444474at2"/>
<dbReference type="AlphaFoldDB" id="A0A5M9R6Y8"/>
<keyword evidence="1" id="KW-0732">Signal</keyword>
<protein>
    <submittedName>
        <fullName evidence="2">Uncharacterized protein</fullName>
    </submittedName>
</protein>
<feature type="chain" id="PRO_5024367004" evidence="1">
    <location>
        <begin position="20"/>
        <end position="170"/>
    </location>
</feature>
<evidence type="ECO:0000313" key="3">
    <source>
        <dbReference type="Proteomes" id="UP000322181"/>
    </source>
</evidence>
<gene>
    <name evidence="2" type="ORF">F4V73_02215</name>
</gene>
<reference evidence="2 3" key="1">
    <citation type="submission" date="2019-09" db="EMBL/GenBank/DDBJ databases">
        <title>Draft genome sequence of various Type strains from the CCUG.</title>
        <authorList>
            <person name="Pineiro-Iglesias B."/>
            <person name="Tunovic T."/>
            <person name="Unosson C."/>
            <person name="Inganas E."/>
            <person name="Ohlen M."/>
            <person name="Cardew S."/>
            <person name="Jensie-Markopoulos S."/>
            <person name="Salva-Serra F."/>
            <person name="Jaen-Luchoro D."/>
            <person name="Karlsson R."/>
            <person name="Svensson-Stadler L."/>
            <person name="Chun J."/>
            <person name="Moore E."/>
        </authorList>
    </citation>
    <scope>NUCLEOTIDE SEQUENCE [LARGE SCALE GENOMIC DNA]</scope>
    <source>
        <strain evidence="2 3">CCUG 53682T</strain>
    </source>
</reference>
<dbReference type="RefSeq" id="WP_067363736.1">
    <property type="nucleotide sequence ID" value="NZ_BAAAFS010000001.1"/>
</dbReference>
<dbReference type="EMBL" id="VXKB01000001">
    <property type="protein sequence ID" value="KAA8716714.1"/>
    <property type="molecule type" value="Genomic_DNA"/>
</dbReference>
<name>A0A5M9R6Y8_9GAMM</name>
<dbReference type="Proteomes" id="UP000322181">
    <property type="component" value="Unassembled WGS sequence"/>
</dbReference>
<evidence type="ECO:0000313" key="2">
    <source>
        <dbReference type="EMBL" id="KAA8716714.1"/>
    </source>
</evidence>